<comment type="subcellular location">
    <subcellularLocation>
        <location evidence="1">Cytoplasm</location>
        <location evidence="1">Cytoskeleton</location>
    </subcellularLocation>
</comment>
<dbReference type="EMBL" id="AZGZ01000003">
    <property type="protein sequence ID" value="KZZ96453.1"/>
    <property type="molecule type" value="Genomic_DNA"/>
</dbReference>
<keyword evidence="3" id="KW-0963">Cytoplasm</keyword>
<dbReference type="InterPro" id="IPR036743">
    <property type="entry name" value="ARPC5_sf"/>
</dbReference>
<evidence type="ECO:0000313" key="8">
    <source>
        <dbReference type="Proteomes" id="UP000242877"/>
    </source>
</evidence>
<proteinExistence type="inferred from homology"/>
<dbReference type="Proteomes" id="UP000242877">
    <property type="component" value="Unassembled WGS sequence"/>
</dbReference>
<dbReference type="GO" id="GO:0030833">
    <property type="term" value="P:regulation of actin filament polymerization"/>
    <property type="evidence" value="ECO:0007669"/>
    <property type="project" value="InterPro"/>
</dbReference>
<evidence type="ECO:0000256" key="3">
    <source>
        <dbReference type="ARBA" id="ARBA00022490"/>
    </source>
</evidence>
<evidence type="ECO:0000256" key="4">
    <source>
        <dbReference type="ARBA" id="ARBA00023212"/>
    </source>
</evidence>
<accession>A0A162IPK4</accession>
<reference evidence="7 8" key="1">
    <citation type="journal article" date="2016" name="Genome Biol. Evol.">
        <title>Divergent and convergent evolution of fungal pathogenicity.</title>
        <authorList>
            <person name="Shang Y."/>
            <person name="Xiao G."/>
            <person name="Zheng P."/>
            <person name="Cen K."/>
            <person name="Zhan S."/>
            <person name="Wang C."/>
        </authorList>
    </citation>
    <scope>NUCLEOTIDE SEQUENCE [LARGE SCALE GENOMIC DNA]</scope>
    <source>
        <strain evidence="7 8">ARSEF 7405</strain>
    </source>
</reference>
<dbReference type="Gene3D" id="1.25.40.190">
    <property type="entry name" value="Actin-related protein 2/3 complex subunit 5"/>
    <property type="match status" value="1"/>
</dbReference>
<dbReference type="OrthoDB" id="429520at2759"/>
<organism evidence="7 8">
    <name type="scientific">Ascosphaera apis ARSEF 7405</name>
    <dbReference type="NCBI Taxonomy" id="392613"/>
    <lineage>
        <taxon>Eukaryota</taxon>
        <taxon>Fungi</taxon>
        <taxon>Dikarya</taxon>
        <taxon>Ascomycota</taxon>
        <taxon>Pezizomycotina</taxon>
        <taxon>Eurotiomycetes</taxon>
        <taxon>Eurotiomycetidae</taxon>
        <taxon>Onygenales</taxon>
        <taxon>Ascosphaeraceae</taxon>
        <taxon>Ascosphaera</taxon>
    </lineage>
</organism>
<comment type="caution">
    <text evidence="7">The sequence shown here is derived from an EMBL/GenBank/DDBJ whole genome shotgun (WGS) entry which is preliminary data.</text>
</comment>
<dbReference type="Pfam" id="PF04699">
    <property type="entry name" value="P16-Arc"/>
    <property type="match status" value="1"/>
</dbReference>
<keyword evidence="8" id="KW-1185">Reference proteome</keyword>
<evidence type="ECO:0000256" key="5">
    <source>
        <dbReference type="RuleBase" id="RU004301"/>
    </source>
</evidence>
<protein>
    <recommendedName>
        <fullName evidence="5">Actin-related protein 2/3 complex subunit 5</fullName>
    </recommendedName>
</protein>
<evidence type="ECO:0000256" key="6">
    <source>
        <dbReference type="SAM" id="MobiDB-lite"/>
    </source>
</evidence>
<dbReference type="GO" id="GO:0005885">
    <property type="term" value="C:Arp2/3 protein complex"/>
    <property type="evidence" value="ECO:0007669"/>
    <property type="project" value="InterPro"/>
</dbReference>
<keyword evidence="4 5" id="KW-0206">Cytoskeleton</keyword>
<evidence type="ECO:0000256" key="2">
    <source>
        <dbReference type="ARBA" id="ARBA00006084"/>
    </source>
</evidence>
<feature type="region of interest" description="Disordered" evidence="6">
    <location>
        <begin position="127"/>
        <end position="158"/>
    </location>
</feature>
<sequence>MANVNWRTINVDAYDPDSSVNFPISTLLPGDLPPPQNSSTAAGIAQQVRQLLRSGDNEGALKYALDNAPLGGDDRAKEVHLATMVEVLQGIRQGEMTRVLESVCSGDGGAERGDCLMKYLYKGMATQSSGSGASTPSKKSALSPQNTGFSQIQSRNFGEGGNGQQMSVLLNWHEKLVEIVGVGSVVRVMTDRRTV</sequence>
<dbReference type="GO" id="GO:0034314">
    <property type="term" value="P:Arp2/3 complex-mediated actin nucleation"/>
    <property type="evidence" value="ECO:0007669"/>
    <property type="project" value="InterPro"/>
</dbReference>
<dbReference type="VEuPathDB" id="FungiDB:AAP_01226"/>
<comment type="similarity">
    <text evidence="2 5">Belongs to the ARPC5 family.</text>
</comment>
<evidence type="ECO:0000313" key="7">
    <source>
        <dbReference type="EMBL" id="KZZ96453.1"/>
    </source>
</evidence>
<dbReference type="PANTHER" id="PTHR12644">
    <property type="entry name" value="ARP2/3 COMPLEX 16 KD SUBUNIT P16-ARC"/>
    <property type="match status" value="1"/>
</dbReference>
<evidence type="ECO:0000256" key="1">
    <source>
        <dbReference type="ARBA" id="ARBA00004245"/>
    </source>
</evidence>
<comment type="function">
    <text evidence="5">Functions as component of the Arp2/3 complex which is involved in regulation of actin polymerization and together with an activating nucleation-promoting factor (NPF) mediates the formation of branched actin networks. Arp2/3 complex plays a critical role in the control of cell morphogenesis via the modulation of cell polarity development.</text>
</comment>
<dbReference type="SUPFAM" id="SSF69103">
    <property type="entry name" value="Arp2/3 complex 16 kDa subunit ARPC5"/>
    <property type="match status" value="1"/>
</dbReference>
<feature type="compositionally biased region" description="Polar residues" evidence="6">
    <location>
        <begin position="127"/>
        <end position="156"/>
    </location>
</feature>
<name>A0A162IPK4_9EURO</name>
<dbReference type="PIRSF" id="PIRSF039096">
    <property type="entry name" value="p16-ARC"/>
    <property type="match status" value="1"/>
</dbReference>
<dbReference type="AlphaFoldDB" id="A0A162IPK4"/>
<dbReference type="InterPro" id="IPR006789">
    <property type="entry name" value="ARPC5"/>
</dbReference>
<gene>
    <name evidence="7" type="ORF">AAP_01226</name>
</gene>